<feature type="compositionally biased region" description="Polar residues" evidence="1">
    <location>
        <begin position="504"/>
        <end position="533"/>
    </location>
</feature>
<dbReference type="GO" id="GO:0045943">
    <property type="term" value="P:positive regulation of transcription by RNA polymerase I"/>
    <property type="evidence" value="ECO:0007669"/>
    <property type="project" value="TreeGrafter"/>
</dbReference>
<dbReference type="InterPro" id="IPR024638">
    <property type="entry name" value="Ctk3_N"/>
</dbReference>
<dbReference type="Gene3D" id="3.80.10.10">
    <property type="entry name" value="Ribonuclease Inhibitor"/>
    <property type="match status" value="2"/>
</dbReference>
<dbReference type="AlphaFoldDB" id="A0A9P6ILT1"/>
<feature type="region of interest" description="Disordered" evidence="1">
    <location>
        <begin position="395"/>
        <end position="445"/>
    </location>
</feature>
<evidence type="ECO:0000313" key="3">
    <source>
        <dbReference type="EMBL" id="KAF9936450.1"/>
    </source>
</evidence>
<dbReference type="SMART" id="SM00582">
    <property type="entry name" value="RPR"/>
    <property type="match status" value="1"/>
</dbReference>
<feature type="compositionally biased region" description="Polar residues" evidence="1">
    <location>
        <begin position="396"/>
        <end position="413"/>
    </location>
</feature>
<feature type="non-terminal residue" evidence="3">
    <location>
        <position position="1"/>
    </location>
</feature>
<accession>A0A9P6ILT1</accession>
<gene>
    <name evidence="3" type="ORF">BGZ65_002367</name>
</gene>
<dbReference type="PROSITE" id="PS51391">
    <property type="entry name" value="CID"/>
    <property type="match status" value="1"/>
</dbReference>
<evidence type="ECO:0000256" key="1">
    <source>
        <dbReference type="SAM" id="MobiDB-lite"/>
    </source>
</evidence>
<proteinExistence type="predicted"/>
<dbReference type="InterPro" id="IPR032675">
    <property type="entry name" value="LRR_dom_sf"/>
</dbReference>
<organism evidence="3 4">
    <name type="scientific">Modicella reniformis</name>
    <dbReference type="NCBI Taxonomy" id="1440133"/>
    <lineage>
        <taxon>Eukaryota</taxon>
        <taxon>Fungi</taxon>
        <taxon>Fungi incertae sedis</taxon>
        <taxon>Mucoromycota</taxon>
        <taxon>Mortierellomycotina</taxon>
        <taxon>Mortierellomycetes</taxon>
        <taxon>Mortierellales</taxon>
        <taxon>Mortierellaceae</taxon>
        <taxon>Modicella</taxon>
    </lineage>
</organism>
<protein>
    <recommendedName>
        <fullName evidence="2">CID domain-containing protein</fullName>
    </recommendedName>
</protein>
<dbReference type="PANTHER" id="PTHR28291">
    <property type="entry name" value="CTD KINASE SUBUNIT GAMMA"/>
    <property type="match status" value="1"/>
</dbReference>
<sequence length="935" mass="104680">GADKTCFTKLLSTMPNIQTVLVDRLMLHNHSSVLLQSFELLSFPRLQYLRLPHVSIVSNGIEPLMQVIESAYRIQHLELMDSDVDDAVLGLIAETCPNLKSLDLSRNEVVTLSEVFKYRGEEHEENGYIRVMPESAFITLPTITTSTEALSVLASPVSSLYQPSDMHTKSNNTPYSPCAATWGDDTIIDDAGIASSSTTWNTQEQHQQTPLQIPAYPTMLPNLATRANQRVLNSIQACLPPNLLRMDTPFMHLEELSLVFCVGIPNSEFEALFRSFRGKTLRLLNLQFTNIEDSGLETLARTFGDARSTLTALRLSYCSKITSRGIRFIVESCPQLLEFDFVGCDQVSADCFRGPTPWICTKLRQLEFTLHPNVVLERSGDGTQEQPAGVEAGVAPTQTPSQIHGNQQQQVDQMDNEGDVEEPQVASDGDRDDQPHFEPESVKSDYHAMFKQLKTLTELRSLHIYNSPALNSSASSDSGLQTFAGLTQLSSNLEPPSTIEDHSPYQQSSNTSLENSGTHSAMTRSSTDNSSNLEPRHTPETDHETITVDAETLQPCSAAHTLPHLERVSVPMPIHPFSLRMGLKSLRRLRNLQTLTLYERSTVSLGHSEVQLISKIFPQLSQLRLCGSIEVTNQTLERFKMRRPQVQDTMSASEVDPFEARLEFLGLLGKLNASQHSIQKVGNFAMRNKNFHEDLYSCIIEELEQSPSINAKMNIFYVLDSICHQSHKAGFPGYIELIQRNLAKIVECVTPSGPKGNVNVAGTKKILGSWRAKKVFPEAVIDKIEKPLSSRELGISAIAIVDSGFTKDDILKRMDEDRERHKKTREEIWIRPSDEDPYAEFLQNWNEVSDLDDNDYEDMDSENEKYLIGYPWNLEFDRFLPSPGMFKHKAMPTASVEASGNPGTAAIKRLTSPEGSVWRYNASSIFFEAVMTVDQ</sequence>
<dbReference type="Proteomes" id="UP000749646">
    <property type="component" value="Unassembled WGS sequence"/>
</dbReference>
<evidence type="ECO:0000313" key="4">
    <source>
        <dbReference type="Proteomes" id="UP000749646"/>
    </source>
</evidence>
<evidence type="ECO:0000259" key="2">
    <source>
        <dbReference type="PROSITE" id="PS51391"/>
    </source>
</evidence>
<name>A0A9P6ILT1_9FUNG</name>
<comment type="caution">
    <text evidence="3">The sequence shown here is derived from an EMBL/GenBank/DDBJ whole genome shotgun (WGS) entry which is preliminary data.</text>
</comment>
<dbReference type="SUPFAM" id="SSF48464">
    <property type="entry name" value="ENTH/VHS domain"/>
    <property type="match status" value="1"/>
</dbReference>
<dbReference type="GO" id="GO:0032786">
    <property type="term" value="P:positive regulation of DNA-templated transcription, elongation"/>
    <property type="evidence" value="ECO:0007669"/>
    <property type="project" value="InterPro"/>
</dbReference>
<keyword evidence="4" id="KW-1185">Reference proteome</keyword>
<feature type="compositionally biased region" description="Basic and acidic residues" evidence="1">
    <location>
        <begin position="534"/>
        <end position="543"/>
    </location>
</feature>
<dbReference type="InterPro" id="IPR008942">
    <property type="entry name" value="ENTH_VHS"/>
</dbReference>
<dbReference type="InterPro" id="IPR024637">
    <property type="entry name" value="Ctk3_C"/>
</dbReference>
<dbReference type="SUPFAM" id="SSF52047">
    <property type="entry name" value="RNI-like"/>
    <property type="match status" value="1"/>
</dbReference>
<dbReference type="GO" id="GO:0070692">
    <property type="term" value="C:CTDK-1 complex"/>
    <property type="evidence" value="ECO:0007669"/>
    <property type="project" value="InterPro"/>
</dbReference>
<dbReference type="Pfam" id="PF13516">
    <property type="entry name" value="LRR_6"/>
    <property type="match status" value="2"/>
</dbReference>
<dbReference type="OrthoDB" id="21266at2759"/>
<dbReference type="InterPro" id="IPR006569">
    <property type="entry name" value="CID_dom"/>
</dbReference>
<feature type="domain" description="CID" evidence="2">
    <location>
        <begin position="656"/>
        <end position="792"/>
    </location>
</feature>
<dbReference type="InterPro" id="IPR001611">
    <property type="entry name" value="Leu-rich_rpt"/>
</dbReference>
<dbReference type="SMART" id="SM00367">
    <property type="entry name" value="LRR_CC"/>
    <property type="match status" value="6"/>
</dbReference>
<dbReference type="Gene3D" id="1.25.40.90">
    <property type="match status" value="1"/>
</dbReference>
<dbReference type="Pfam" id="PF12350">
    <property type="entry name" value="CTK3_C"/>
    <property type="match status" value="1"/>
</dbReference>
<dbReference type="InterPro" id="IPR006553">
    <property type="entry name" value="Leu-rich_rpt_Cys-con_subtyp"/>
</dbReference>
<reference evidence="3" key="1">
    <citation type="journal article" date="2020" name="Fungal Divers.">
        <title>Resolving the Mortierellaceae phylogeny through synthesis of multi-gene phylogenetics and phylogenomics.</title>
        <authorList>
            <person name="Vandepol N."/>
            <person name="Liber J."/>
            <person name="Desiro A."/>
            <person name="Na H."/>
            <person name="Kennedy M."/>
            <person name="Barry K."/>
            <person name="Grigoriev I.V."/>
            <person name="Miller A.N."/>
            <person name="O'Donnell K."/>
            <person name="Stajich J.E."/>
            <person name="Bonito G."/>
        </authorList>
    </citation>
    <scope>NUCLEOTIDE SEQUENCE</scope>
    <source>
        <strain evidence="3">MES-2147</strain>
    </source>
</reference>
<feature type="compositionally biased region" description="Basic and acidic residues" evidence="1">
    <location>
        <begin position="428"/>
        <end position="445"/>
    </location>
</feature>
<feature type="region of interest" description="Disordered" evidence="1">
    <location>
        <begin position="491"/>
        <end position="543"/>
    </location>
</feature>
<dbReference type="PANTHER" id="PTHR28291:SF1">
    <property type="entry name" value="CTD KINASE SUBUNIT GAMMA"/>
    <property type="match status" value="1"/>
</dbReference>
<dbReference type="InterPro" id="IPR042326">
    <property type="entry name" value="Ctk3"/>
</dbReference>
<dbReference type="Pfam" id="PF12243">
    <property type="entry name" value="CTK3"/>
    <property type="match status" value="1"/>
</dbReference>
<dbReference type="EMBL" id="JAAAHW010009771">
    <property type="protein sequence ID" value="KAF9936450.1"/>
    <property type="molecule type" value="Genomic_DNA"/>
</dbReference>